<sequence length="535" mass="61325">MQGRKQFEDERELRFSLSAHVPEHNFYRRLKERLDLSFLYELTASCYGRCGQQSIDPVVFFKLCLVGYLENIASDRKLIEHCGLRLDLLYFLGYQLDEPLPWHSTVSRTRQLLPEPLFEEVFTRVLSLCAEAGMVAGHTQAVDSALIKANASMDSLELKVPRHTLDAHLAQVRAISRGDRKARVNKATPQQRSVSASADELREIRARNRKWSLEQDLRPGAHNKGSKYTSNKTHYSPVDPDARIAVKPGKARKLCYLAQLSVDTSHHTITHVQADLADRKDNQCLPRLLEVLTQRLKQVNLSCSHILTDAGYSSGENYALLEQESITAFIPPHGTYKGGPEGFSYDKKEDCWVCPQGKRATFRKVKVEPKNNIKKKIYFITRRDCKGCPLRESCIGRSHEKKVEITYYREEYERAIARLKSRYGRRMKGLRQATVEPVLGTLINFMGLRKINTRGIKQARKVMLLAAAAYNLKKLLLYKPRKSQTAAMALPRPSVAALFRRFWTAEIRKSSRNSQILIWPLVVSPELCNSYQCWW</sequence>
<gene>
    <name evidence="4" type="ORF">ACFQHR_17405</name>
</gene>
<evidence type="ECO:0000259" key="2">
    <source>
        <dbReference type="Pfam" id="PF05598"/>
    </source>
</evidence>
<dbReference type="NCBIfam" id="NF033551">
    <property type="entry name" value="transpos_IS1182"/>
    <property type="match status" value="1"/>
</dbReference>
<dbReference type="EMBL" id="JBHSYQ010000015">
    <property type="protein sequence ID" value="MFC6999416.1"/>
    <property type="molecule type" value="Genomic_DNA"/>
</dbReference>
<evidence type="ECO:0000313" key="4">
    <source>
        <dbReference type="EMBL" id="MFC6999416.1"/>
    </source>
</evidence>
<organism evidence="4 5">
    <name type="scientific">Rufibacter roseus</name>
    <dbReference type="NCBI Taxonomy" id="1567108"/>
    <lineage>
        <taxon>Bacteria</taxon>
        <taxon>Pseudomonadati</taxon>
        <taxon>Bacteroidota</taxon>
        <taxon>Cytophagia</taxon>
        <taxon>Cytophagales</taxon>
        <taxon>Hymenobacteraceae</taxon>
        <taxon>Rufibacter</taxon>
    </lineage>
</organism>
<dbReference type="PANTHER" id="PTHR33408:SF4">
    <property type="entry name" value="TRANSPOSASE DDE DOMAIN-CONTAINING PROTEIN"/>
    <property type="match status" value="1"/>
</dbReference>
<dbReference type="Proteomes" id="UP001596405">
    <property type="component" value="Unassembled WGS sequence"/>
</dbReference>
<dbReference type="InterPro" id="IPR025668">
    <property type="entry name" value="Tnp_DDE_dom"/>
</dbReference>
<evidence type="ECO:0000256" key="1">
    <source>
        <dbReference type="SAM" id="MobiDB-lite"/>
    </source>
</evidence>
<evidence type="ECO:0000313" key="5">
    <source>
        <dbReference type="Proteomes" id="UP001596405"/>
    </source>
</evidence>
<feature type="compositionally biased region" description="Polar residues" evidence="1">
    <location>
        <begin position="187"/>
        <end position="196"/>
    </location>
</feature>
<feature type="domain" description="Transposase DDE" evidence="3">
    <location>
        <begin position="353"/>
        <end position="476"/>
    </location>
</feature>
<protein>
    <submittedName>
        <fullName evidence="4">IS1182 family transposase</fullName>
    </submittedName>
</protein>
<dbReference type="RefSeq" id="WP_161486683.1">
    <property type="nucleotide sequence ID" value="NZ_JBHSYQ010000015.1"/>
</dbReference>
<evidence type="ECO:0000259" key="3">
    <source>
        <dbReference type="Pfam" id="PF13751"/>
    </source>
</evidence>
<dbReference type="PANTHER" id="PTHR33408">
    <property type="entry name" value="TRANSPOSASE"/>
    <property type="match status" value="1"/>
</dbReference>
<feature type="domain" description="Transposase InsH N-terminal" evidence="2">
    <location>
        <begin position="16"/>
        <end position="111"/>
    </location>
</feature>
<feature type="region of interest" description="Disordered" evidence="1">
    <location>
        <begin position="180"/>
        <end position="200"/>
    </location>
</feature>
<name>A0ABW2DT59_9BACT</name>
<feature type="region of interest" description="Disordered" evidence="1">
    <location>
        <begin position="213"/>
        <end position="240"/>
    </location>
</feature>
<dbReference type="Pfam" id="PF05598">
    <property type="entry name" value="DUF772"/>
    <property type="match status" value="1"/>
</dbReference>
<dbReference type="InterPro" id="IPR008490">
    <property type="entry name" value="Transposase_InsH_N"/>
</dbReference>
<keyword evidence="5" id="KW-1185">Reference proteome</keyword>
<dbReference type="Pfam" id="PF13751">
    <property type="entry name" value="DDE_Tnp_1_6"/>
    <property type="match status" value="1"/>
</dbReference>
<dbReference type="InterPro" id="IPR047629">
    <property type="entry name" value="IS1182_transpos"/>
</dbReference>
<comment type="caution">
    <text evidence="4">The sequence shown here is derived from an EMBL/GenBank/DDBJ whole genome shotgun (WGS) entry which is preliminary data.</text>
</comment>
<proteinExistence type="predicted"/>
<accession>A0ABW2DT59</accession>
<reference evidence="5" key="1">
    <citation type="journal article" date="2019" name="Int. J. Syst. Evol. Microbiol.">
        <title>The Global Catalogue of Microorganisms (GCM) 10K type strain sequencing project: providing services to taxonomists for standard genome sequencing and annotation.</title>
        <authorList>
            <consortium name="The Broad Institute Genomics Platform"/>
            <consortium name="The Broad Institute Genome Sequencing Center for Infectious Disease"/>
            <person name="Wu L."/>
            <person name="Ma J."/>
        </authorList>
    </citation>
    <scope>NUCLEOTIDE SEQUENCE [LARGE SCALE GENOMIC DNA]</scope>
    <source>
        <strain evidence="5">CGMCC 4.7393</strain>
    </source>
</reference>